<dbReference type="InterPro" id="IPR016047">
    <property type="entry name" value="M23ase_b-sheet_dom"/>
</dbReference>
<dbReference type="PANTHER" id="PTHR21666">
    <property type="entry name" value="PEPTIDASE-RELATED"/>
    <property type="match status" value="1"/>
</dbReference>
<reference evidence="4" key="2">
    <citation type="journal article" date="2016" name="Environ. Microbiol. Rep.">
        <title>Analysis of defence systems and a conjugative IncP-1 plasmid in the marine polyaromatic hydrocarbons-degrading bacterium Cycloclasticus sp. 78-ME.</title>
        <authorList>
            <person name="Yakimov M.M."/>
            <person name="Crisafi F."/>
            <person name="Messina E."/>
            <person name="Smedile F."/>
            <person name="Lopatina A."/>
            <person name="Denaro R."/>
            <person name="Pieper D.H."/>
            <person name="Golyshin P.N."/>
            <person name="Giuliano L."/>
        </authorList>
    </citation>
    <scope>NUCLEOTIDE SEQUENCE [LARGE SCALE GENOMIC DNA]</scope>
    <source>
        <strain evidence="4">78-ME</strain>
    </source>
</reference>
<evidence type="ECO:0000256" key="1">
    <source>
        <dbReference type="SAM" id="Coils"/>
    </source>
</evidence>
<gene>
    <name evidence="3" type="ORF">CYCME_0037</name>
</gene>
<keyword evidence="1" id="KW-0175">Coiled coil</keyword>
<dbReference type="eggNOG" id="COG4942">
    <property type="taxonomic scope" value="Bacteria"/>
</dbReference>
<name>S5T3P2_9GAMM</name>
<reference evidence="3 4" key="1">
    <citation type="submission" date="2013-05" db="EMBL/GenBank/DDBJ databases">
        <title>Between feast and famine: a lifestyle of most important marine PAH-degrading bacterium Cycloclasticus sp. 7ME.</title>
        <authorList>
            <person name="Yakimov M.M."/>
            <person name="Messina E."/>
            <person name="Genovese M."/>
            <person name="Denaro R."/>
            <person name="Crisafi F."/>
            <person name="Russo D."/>
            <person name="Cappello S."/>
            <person name="Santisi S."/>
            <person name="Smedile F."/>
            <person name="Golyshina O.V."/>
            <person name="Tran H."/>
            <person name="Pieper D.H."/>
            <person name="Golyshin P.N."/>
            <person name="Giuliano L."/>
        </authorList>
    </citation>
    <scope>NUCLEOTIDE SEQUENCE [LARGE SCALE GENOMIC DNA]</scope>
    <source>
        <strain evidence="3 4">78-ME</strain>
    </source>
</reference>
<proteinExistence type="predicted"/>
<dbReference type="AlphaFoldDB" id="S5T3P2"/>
<dbReference type="PANTHER" id="PTHR21666:SF270">
    <property type="entry name" value="MUREIN HYDROLASE ACTIVATOR ENVC"/>
    <property type="match status" value="1"/>
</dbReference>
<dbReference type="KEGG" id="cza:CYCME_0037"/>
<dbReference type="GO" id="GO:0004222">
    <property type="term" value="F:metalloendopeptidase activity"/>
    <property type="evidence" value="ECO:0007669"/>
    <property type="project" value="TreeGrafter"/>
</dbReference>
<dbReference type="Gene3D" id="2.70.70.10">
    <property type="entry name" value="Glucose Permease (Domain IIA)"/>
    <property type="match status" value="1"/>
</dbReference>
<dbReference type="Pfam" id="PF01551">
    <property type="entry name" value="Peptidase_M23"/>
    <property type="match status" value="1"/>
</dbReference>
<keyword evidence="4" id="KW-1185">Reference proteome</keyword>
<feature type="coiled-coil region" evidence="1">
    <location>
        <begin position="206"/>
        <end position="240"/>
    </location>
</feature>
<feature type="domain" description="M23ase beta-sheet core" evidence="2">
    <location>
        <begin position="283"/>
        <end position="375"/>
    </location>
</feature>
<dbReference type="Proteomes" id="UP000015380">
    <property type="component" value="Chromosome"/>
</dbReference>
<dbReference type="Gene3D" id="6.10.250.3150">
    <property type="match status" value="1"/>
</dbReference>
<dbReference type="CDD" id="cd12797">
    <property type="entry name" value="M23_peptidase"/>
    <property type="match status" value="1"/>
</dbReference>
<dbReference type="InterPro" id="IPR050570">
    <property type="entry name" value="Cell_wall_metabolism_enzyme"/>
</dbReference>
<dbReference type="SUPFAM" id="SSF51261">
    <property type="entry name" value="Duplicated hybrid motif"/>
    <property type="match status" value="1"/>
</dbReference>
<evidence type="ECO:0000313" key="3">
    <source>
        <dbReference type="EMBL" id="AGS38381.1"/>
    </source>
</evidence>
<dbReference type="FunFam" id="2.70.70.10:FF:000003">
    <property type="entry name" value="Murein hydrolase activator EnvC"/>
    <property type="match status" value="1"/>
</dbReference>
<organism evidence="3 4">
    <name type="scientific">Cycloclasticus zancles 78-ME</name>
    <dbReference type="NCBI Taxonomy" id="1198232"/>
    <lineage>
        <taxon>Bacteria</taxon>
        <taxon>Pseudomonadati</taxon>
        <taxon>Pseudomonadota</taxon>
        <taxon>Gammaproteobacteria</taxon>
        <taxon>Thiotrichales</taxon>
        <taxon>Piscirickettsiaceae</taxon>
        <taxon>Cycloclasticus</taxon>
    </lineage>
</organism>
<dbReference type="EMBL" id="CP005996">
    <property type="protein sequence ID" value="AGS38381.1"/>
    <property type="molecule type" value="Genomic_DNA"/>
</dbReference>
<evidence type="ECO:0000313" key="4">
    <source>
        <dbReference type="Proteomes" id="UP000015380"/>
    </source>
</evidence>
<dbReference type="HOGENOM" id="CLU_029425_4_0_6"/>
<protein>
    <submittedName>
        <fullName evidence="3">Membrane-bound metallopeptidase</fullName>
    </submittedName>
</protein>
<dbReference type="PATRIC" id="fig|1198232.3.peg.38"/>
<dbReference type="RefSeq" id="WP_020931764.1">
    <property type="nucleotide sequence ID" value="NC_021917.1"/>
</dbReference>
<feature type="coiled-coil region" evidence="1">
    <location>
        <begin position="27"/>
        <end position="113"/>
    </location>
</feature>
<evidence type="ECO:0000259" key="2">
    <source>
        <dbReference type="Pfam" id="PF01551"/>
    </source>
</evidence>
<accession>S5T3P2</accession>
<sequence length="388" mass="43798">MLKQRLILTTLILVSLLGSGSLFASSESEKKKQLALLRERMQLVEKNIALTQQSKTKEEKALKQLDKRLAESSKRLRLLNEKLDETDKKIKQLRAQQARLKEQTKVQKQLLAEQLKSAYLMGKQQRVKMLLNQQHPDRMSRVIQYYDYFNQARLDNVTALDAGIKQLLDVEVALDDQLSELATFIDAKKMENEQLMAAKSQRKKVLAQLGKEMKSAADELAELKENEKRLTTLLASIRQVIIDTPVLAQQNKPFKSLKGRLPWPIKGSIRKRFGSARQSGRYDGVVIAASEGTAIKAISHGRVVYADWLRGYGLLIIVDHGSNYMSLYAFNEGLYKEVGDWVEAGEMIATVGVSGGQQKAGLYFSIRKNGKPVNPIQWCRAVKKGRVG</sequence>
<dbReference type="InterPro" id="IPR011055">
    <property type="entry name" value="Dup_hybrid_motif"/>
</dbReference>